<reference evidence="6" key="1">
    <citation type="submission" date="2006-10" db="EMBL/GenBank/DDBJ databases">
        <title>Complete sequence of Solibacter usitatus Ellin6076.</title>
        <authorList>
            <consortium name="US DOE Joint Genome Institute"/>
            <person name="Copeland A."/>
            <person name="Lucas S."/>
            <person name="Lapidus A."/>
            <person name="Barry K."/>
            <person name="Detter J.C."/>
            <person name="Glavina del Rio T."/>
            <person name="Hammon N."/>
            <person name="Israni S."/>
            <person name="Dalin E."/>
            <person name="Tice H."/>
            <person name="Pitluck S."/>
            <person name="Thompson L.S."/>
            <person name="Brettin T."/>
            <person name="Bruce D."/>
            <person name="Han C."/>
            <person name="Tapia R."/>
            <person name="Gilna P."/>
            <person name="Schmutz J."/>
            <person name="Larimer F."/>
            <person name="Land M."/>
            <person name="Hauser L."/>
            <person name="Kyrpides N."/>
            <person name="Mikhailova N."/>
            <person name="Janssen P.H."/>
            <person name="Kuske C.R."/>
            <person name="Richardson P."/>
        </authorList>
    </citation>
    <scope>NUCLEOTIDE SEQUENCE</scope>
    <source>
        <strain evidence="6">Ellin6076</strain>
    </source>
</reference>
<dbReference type="HOGENOM" id="CLU_000604_1_2_0"/>
<evidence type="ECO:0000313" key="6">
    <source>
        <dbReference type="EMBL" id="ABJ82120.1"/>
    </source>
</evidence>
<keyword evidence="2" id="KW-0813">Transport</keyword>
<dbReference type="SMART" id="SM00382">
    <property type="entry name" value="AAA"/>
    <property type="match status" value="1"/>
</dbReference>
<gene>
    <name evidence="6" type="ordered locus">Acid_1126</name>
</gene>
<dbReference type="SUPFAM" id="SSF52540">
    <property type="entry name" value="P-loop containing nucleoside triphosphate hydrolases"/>
    <property type="match status" value="1"/>
</dbReference>
<comment type="similarity">
    <text evidence="1">Belongs to the ABC transporter superfamily.</text>
</comment>
<dbReference type="InterPro" id="IPR003439">
    <property type="entry name" value="ABC_transporter-like_ATP-bd"/>
</dbReference>
<dbReference type="PROSITE" id="PS00211">
    <property type="entry name" value="ABC_TRANSPORTER_1"/>
    <property type="match status" value="1"/>
</dbReference>
<evidence type="ECO:0000259" key="5">
    <source>
        <dbReference type="PROSITE" id="PS50893"/>
    </source>
</evidence>
<organism evidence="6">
    <name type="scientific">Solibacter usitatus (strain Ellin6076)</name>
    <dbReference type="NCBI Taxonomy" id="234267"/>
    <lineage>
        <taxon>Bacteria</taxon>
        <taxon>Pseudomonadati</taxon>
        <taxon>Acidobacteriota</taxon>
        <taxon>Terriglobia</taxon>
        <taxon>Bryobacterales</taxon>
        <taxon>Solibacteraceae</taxon>
        <taxon>Candidatus Solibacter</taxon>
    </lineage>
</organism>
<dbReference type="GO" id="GO:0016887">
    <property type="term" value="F:ATP hydrolysis activity"/>
    <property type="evidence" value="ECO:0007669"/>
    <property type="project" value="InterPro"/>
</dbReference>
<evidence type="ECO:0000256" key="3">
    <source>
        <dbReference type="ARBA" id="ARBA00022741"/>
    </source>
</evidence>
<name>Q02A06_SOLUE</name>
<dbReference type="KEGG" id="sus:Acid_1126"/>
<accession>Q02A06</accession>
<sequence>MLFEVKGLSKQFGRIAALSDVAFHVREGEVLGLIGPNGAGKSTLFECLAGVLPSDRGSMLAGGRAIGIHDRRSLLFYVPDGIAPWPAQSVGWALDFTIGFLRGRADLREEVVAQLDLLGLLNQPIGTLSKGQRKRALLAIGLLTPQPALLIDEPFEGLDLRQARDIAAALRVHASRGRTLFLSIHQISDAARFCDRFVLLSSGRVCGEGTVPELAALAAAQHASVPSGDLEEVFLALT</sequence>
<dbReference type="EMBL" id="CP000473">
    <property type="protein sequence ID" value="ABJ82120.1"/>
    <property type="molecule type" value="Genomic_DNA"/>
</dbReference>
<dbReference type="GO" id="GO:0005524">
    <property type="term" value="F:ATP binding"/>
    <property type="evidence" value="ECO:0007669"/>
    <property type="project" value="UniProtKB-KW"/>
</dbReference>
<dbReference type="InterPro" id="IPR003593">
    <property type="entry name" value="AAA+_ATPase"/>
</dbReference>
<dbReference type="PROSITE" id="PS50893">
    <property type="entry name" value="ABC_TRANSPORTER_2"/>
    <property type="match status" value="1"/>
</dbReference>
<dbReference type="InParanoid" id="Q02A06"/>
<dbReference type="AlphaFoldDB" id="Q02A06"/>
<dbReference type="OrthoDB" id="9787851at2"/>
<dbReference type="PANTHER" id="PTHR43335">
    <property type="entry name" value="ABC TRANSPORTER, ATP-BINDING PROTEIN"/>
    <property type="match status" value="1"/>
</dbReference>
<feature type="domain" description="ABC transporter" evidence="5">
    <location>
        <begin position="3"/>
        <end position="227"/>
    </location>
</feature>
<evidence type="ECO:0000256" key="2">
    <source>
        <dbReference type="ARBA" id="ARBA00022448"/>
    </source>
</evidence>
<dbReference type="eggNOG" id="COG1131">
    <property type="taxonomic scope" value="Bacteria"/>
</dbReference>
<dbReference type="InterPro" id="IPR027417">
    <property type="entry name" value="P-loop_NTPase"/>
</dbReference>
<dbReference type="Gene3D" id="3.40.50.300">
    <property type="entry name" value="P-loop containing nucleotide triphosphate hydrolases"/>
    <property type="match status" value="1"/>
</dbReference>
<evidence type="ECO:0000256" key="1">
    <source>
        <dbReference type="ARBA" id="ARBA00005417"/>
    </source>
</evidence>
<dbReference type="InterPro" id="IPR017871">
    <property type="entry name" value="ABC_transporter-like_CS"/>
</dbReference>
<dbReference type="Pfam" id="PF00005">
    <property type="entry name" value="ABC_tran"/>
    <property type="match status" value="1"/>
</dbReference>
<keyword evidence="4" id="KW-0067">ATP-binding</keyword>
<evidence type="ECO:0000256" key="4">
    <source>
        <dbReference type="ARBA" id="ARBA00022840"/>
    </source>
</evidence>
<dbReference type="STRING" id="234267.Acid_1126"/>
<protein>
    <submittedName>
        <fullName evidence="6">ABC transporter related</fullName>
    </submittedName>
</protein>
<keyword evidence="3" id="KW-0547">Nucleotide-binding</keyword>
<proteinExistence type="inferred from homology"/>
<dbReference type="CDD" id="cd03230">
    <property type="entry name" value="ABC_DR_subfamily_A"/>
    <property type="match status" value="1"/>
</dbReference>